<sequence>MLKKIMLFLCVLLAGLGSAFSNGNLQNGDVETNEKVLKAIDDVKNKRDRCAFRALELSLYYQGFDPDKNLYYLDEMYDDVLTTVPFNSELVGTRKIRDAKKAFEYAKIAYELSRRAPISGLDECEGGVYMGSMFVANLASLYISGIGVEQDLTKKKVLMRYNKLLSWRNYYIGKFAPLDKKYAISLLENGIIYIFEYLPYEKPKKEYSSYVLYLIYNGEFDPADKDLEKAKYWKNIHDKIISELREQEIKRWNERIEKLRKEASVETEEGRKAFRSLGHAYLRKRKYIGVIYNRRRYVENSNYNPELARKFLEKSGADEESIITIFVKMLSNPLTGDLSEMKKYLKEVLSSPALSDDFKEKLTKEASLLEDRYIKYYGDDFNLEE</sequence>
<organism evidence="3 4">
    <name type="scientific">Intestinicryptomonas porci</name>
    <dbReference type="NCBI Taxonomy" id="2926320"/>
    <lineage>
        <taxon>Bacteria</taxon>
        <taxon>Pseudomonadati</taxon>
        <taxon>Verrucomicrobiota</taxon>
        <taxon>Opitutia</taxon>
        <taxon>Opitutales</taxon>
        <taxon>Intestinicryptomonaceae</taxon>
        <taxon>Intestinicryptomonas</taxon>
    </lineage>
</organism>
<evidence type="ECO:0000313" key="3">
    <source>
        <dbReference type="EMBL" id="MDX8414631.1"/>
    </source>
</evidence>
<comment type="caution">
    <text evidence="3">The sequence shown here is derived from an EMBL/GenBank/DDBJ whole genome shotgun (WGS) entry which is preliminary data.</text>
</comment>
<keyword evidence="4" id="KW-1185">Reference proteome</keyword>
<feature type="signal peptide" evidence="2">
    <location>
        <begin position="1"/>
        <end position="19"/>
    </location>
</feature>
<evidence type="ECO:0000256" key="2">
    <source>
        <dbReference type="SAM" id="SignalP"/>
    </source>
</evidence>
<reference evidence="3 4" key="1">
    <citation type="submission" date="2022-03" db="EMBL/GenBank/DDBJ databases">
        <title>Novel taxa within the pig intestine.</title>
        <authorList>
            <person name="Wylensek D."/>
            <person name="Bishof K."/>
            <person name="Afrizal A."/>
            <person name="Clavel T."/>
        </authorList>
    </citation>
    <scope>NUCLEOTIDE SEQUENCE [LARGE SCALE GENOMIC DNA]</scope>
    <source>
        <strain evidence="3 4">CLA-KB-P66</strain>
    </source>
</reference>
<feature type="chain" id="PRO_5046590379" evidence="2">
    <location>
        <begin position="20"/>
        <end position="385"/>
    </location>
</feature>
<protein>
    <submittedName>
        <fullName evidence="3">Uncharacterized protein</fullName>
    </submittedName>
</protein>
<accession>A0ABU4WDJ9</accession>
<evidence type="ECO:0000256" key="1">
    <source>
        <dbReference type="SAM" id="Coils"/>
    </source>
</evidence>
<keyword evidence="2" id="KW-0732">Signal</keyword>
<dbReference type="Proteomes" id="UP001275932">
    <property type="component" value="Unassembled WGS sequence"/>
</dbReference>
<keyword evidence="1" id="KW-0175">Coiled coil</keyword>
<name>A0ABU4WDJ9_9BACT</name>
<gene>
    <name evidence="3" type="ORF">MOX91_00325</name>
</gene>
<evidence type="ECO:0000313" key="4">
    <source>
        <dbReference type="Proteomes" id="UP001275932"/>
    </source>
</evidence>
<dbReference type="EMBL" id="JALBUT010000001">
    <property type="protein sequence ID" value="MDX8414631.1"/>
    <property type="molecule type" value="Genomic_DNA"/>
</dbReference>
<proteinExistence type="predicted"/>
<feature type="coiled-coil region" evidence="1">
    <location>
        <begin position="242"/>
        <end position="269"/>
    </location>
</feature>
<dbReference type="RefSeq" id="WP_370396080.1">
    <property type="nucleotide sequence ID" value="NZ_JALBUT010000001.1"/>
</dbReference>